<proteinExistence type="inferred from homology"/>
<name>A0A212F100_DANPL</name>
<evidence type="ECO:0000313" key="11">
    <source>
        <dbReference type="EMBL" id="OWR47384.1"/>
    </source>
</evidence>
<dbReference type="PROSITE" id="PS51915">
    <property type="entry name" value="ZAD"/>
    <property type="match status" value="1"/>
</dbReference>
<evidence type="ECO:0000256" key="6">
    <source>
        <dbReference type="ARBA" id="ARBA00022833"/>
    </source>
</evidence>
<dbReference type="SUPFAM" id="SSF57716">
    <property type="entry name" value="Glucocorticoid receptor-like (DNA-binding domain)"/>
    <property type="match status" value="1"/>
</dbReference>
<protein>
    <submittedName>
        <fullName evidence="11">Zinc finger protein 26</fullName>
    </submittedName>
</protein>
<dbReference type="InterPro" id="IPR012934">
    <property type="entry name" value="Znf_AD"/>
</dbReference>
<dbReference type="Proteomes" id="UP000007151">
    <property type="component" value="Unassembled WGS sequence"/>
</dbReference>
<evidence type="ECO:0000256" key="9">
    <source>
        <dbReference type="ARBA" id="ARBA00023163"/>
    </source>
</evidence>
<keyword evidence="6" id="KW-0862">Zinc</keyword>
<comment type="subcellular location">
    <subcellularLocation>
        <location evidence="1">Nucleus</location>
    </subcellularLocation>
</comment>
<evidence type="ECO:0000256" key="4">
    <source>
        <dbReference type="ARBA" id="ARBA00022737"/>
    </source>
</evidence>
<gene>
    <name evidence="11" type="ORF">KGM_213083</name>
</gene>
<dbReference type="FunFam" id="3.30.160.60:FF:000624">
    <property type="entry name" value="zinc finger protein 697"/>
    <property type="match status" value="1"/>
</dbReference>
<dbReference type="Pfam" id="PF07776">
    <property type="entry name" value="zf-AD"/>
    <property type="match status" value="1"/>
</dbReference>
<dbReference type="SMART" id="SM00355">
    <property type="entry name" value="ZnF_C2H2"/>
    <property type="match status" value="8"/>
</dbReference>
<evidence type="ECO:0000256" key="3">
    <source>
        <dbReference type="ARBA" id="ARBA00022723"/>
    </source>
</evidence>
<keyword evidence="8" id="KW-0238">DNA-binding</keyword>
<reference evidence="11 12" key="1">
    <citation type="journal article" date="2011" name="Cell">
        <title>The monarch butterfly genome yields insights into long-distance migration.</title>
        <authorList>
            <person name="Zhan S."/>
            <person name="Merlin C."/>
            <person name="Boore J.L."/>
            <person name="Reppert S.M."/>
        </authorList>
    </citation>
    <scope>NUCLEOTIDE SEQUENCE [LARGE SCALE GENOMIC DNA]</scope>
    <source>
        <strain evidence="11">F-2</strain>
    </source>
</reference>
<dbReference type="InterPro" id="IPR050331">
    <property type="entry name" value="Zinc_finger"/>
</dbReference>
<sequence length="424" mass="49249">MDFSLTSKVQTDLLNMCRICLHKIETEHSPSEKTNNVELLNKIYICFEIKLTLGKYLPSLICEQCVTEINIAYNFRLKCIAVDDKLYSYYKTFLKSDTNYKNDSCNEEQNSSWVIKETQEAICKNSPKCSEIGLNGKEVKDFGNLLPSCTYPNKILKSESLLNKPQILSNKTNTKRTVRGIGANRRYYCTECPYSTPHSQTLVNHMRRHNGDRPYQCKCGKSFTQSSSLSAHLKTHSTTTYFTCSTCGKQFKHAFSLKKHLNVHNLGQFSCEICYKQLKSRQSLNDHMYRHYNIRNYNCEDCGDTFITSSELFNHKKKHVDERKVECHACGYTTRHKRNLIIHLKRHAGEKLFKCITCVASFYTSGDLQRHMRVHTRDKPFPCPTCKQKFAHSTSLNKHMHTIHGIDYKWADLKLLESRKEKPP</sequence>
<dbReference type="SUPFAM" id="SSF57667">
    <property type="entry name" value="beta-beta-alpha zinc fingers"/>
    <property type="match status" value="4"/>
</dbReference>
<keyword evidence="7" id="KW-0805">Transcription regulation</keyword>
<evidence type="ECO:0000256" key="5">
    <source>
        <dbReference type="ARBA" id="ARBA00022771"/>
    </source>
</evidence>
<dbReference type="PANTHER" id="PTHR16515">
    <property type="entry name" value="PR DOMAIN ZINC FINGER PROTEIN"/>
    <property type="match status" value="1"/>
</dbReference>
<dbReference type="GO" id="GO:0008270">
    <property type="term" value="F:zinc ion binding"/>
    <property type="evidence" value="ECO:0007669"/>
    <property type="project" value="UniProtKB-UniRule"/>
</dbReference>
<dbReference type="GO" id="GO:0010468">
    <property type="term" value="P:regulation of gene expression"/>
    <property type="evidence" value="ECO:0007669"/>
    <property type="project" value="TreeGrafter"/>
</dbReference>
<keyword evidence="10" id="KW-0539">Nucleus</keyword>
<dbReference type="SMART" id="SM00868">
    <property type="entry name" value="zf-AD"/>
    <property type="match status" value="1"/>
</dbReference>
<evidence type="ECO:0000313" key="12">
    <source>
        <dbReference type="Proteomes" id="UP000007151"/>
    </source>
</evidence>
<keyword evidence="5" id="KW-0863">Zinc-finger</keyword>
<dbReference type="EMBL" id="AGBW02011012">
    <property type="protein sequence ID" value="OWR47384.1"/>
    <property type="molecule type" value="Genomic_DNA"/>
</dbReference>
<dbReference type="AlphaFoldDB" id="A0A212F100"/>
<dbReference type="PANTHER" id="PTHR16515:SF66">
    <property type="entry name" value="C2H2-TYPE DOMAIN-CONTAINING PROTEIN"/>
    <property type="match status" value="1"/>
</dbReference>
<dbReference type="OrthoDB" id="6077919at2759"/>
<keyword evidence="12" id="KW-1185">Reference proteome</keyword>
<evidence type="ECO:0000256" key="7">
    <source>
        <dbReference type="ARBA" id="ARBA00023015"/>
    </source>
</evidence>
<comment type="caution">
    <text evidence="11">The sequence shown here is derived from an EMBL/GenBank/DDBJ whole genome shotgun (WGS) entry which is preliminary data.</text>
</comment>
<dbReference type="FunFam" id="3.30.160.60:FF:000100">
    <property type="entry name" value="Zinc finger 45-like"/>
    <property type="match status" value="1"/>
</dbReference>
<evidence type="ECO:0000256" key="2">
    <source>
        <dbReference type="ARBA" id="ARBA00006991"/>
    </source>
</evidence>
<keyword evidence="9" id="KW-0804">Transcription</keyword>
<keyword evidence="4" id="KW-0677">Repeat</keyword>
<dbReference type="GO" id="GO:0005634">
    <property type="term" value="C:nucleus"/>
    <property type="evidence" value="ECO:0007669"/>
    <property type="project" value="UniProtKB-SubCell"/>
</dbReference>
<evidence type="ECO:0000256" key="1">
    <source>
        <dbReference type="ARBA" id="ARBA00004123"/>
    </source>
</evidence>
<dbReference type="InterPro" id="IPR013087">
    <property type="entry name" value="Znf_C2H2_type"/>
</dbReference>
<dbReference type="Gene3D" id="3.40.1800.20">
    <property type="match status" value="1"/>
</dbReference>
<dbReference type="GO" id="GO:0048598">
    <property type="term" value="P:embryonic morphogenesis"/>
    <property type="evidence" value="ECO:0007669"/>
    <property type="project" value="UniProtKB-ARBA"/>
</dbReference>
<dbReference type="GO" id="GO:0003690">
    <property type="term" value="F:double-stranded DNA binding"/>
    <property type="evidence" value="ECO:0007669"/>
    <property type="project" value="UniProtKB-ARBA"/>
</dbReference>
<dbReference type="KEGG" id="dpl:KGM_213083"/>
<dbReference type="PROSITE" id="PS50157">
    <property type="entry name" value="ZINC_FINGER_C2H2_2"/>
    <property type="match status" value="8"/>
</dbReference>
<dbReference type="Gene3D" id="3.30.160.60">
    <property type="entry name" value="Classic Zinc Finger"/>
    <property type="match status" value="6"/>
</dbReference>
<dbReference type="InterPro" id="IPR036236">
    <property type="entry name" value="Znf_C2H2_sf"/>
</dbReference>
<dbReference type="Pfam" id="PF00096">
    <property type="entry name" value="zf-C2H2"/>
    <property type="match status" value="6"/>
</dbReference>
<evidence type="ECO:0000256" key="8">
    <source>
        <dbReference type="ARBA" id="ARBA00023125"/>
    </source>
</evidence>
<dbReference type="FunFam" id="3.30.160.60:FF:001370">
    <property type="entry name" value="Zinc finger protein"/>
    <property type="match status" value="1"/>
</dbReference>
<evidence type="ECO:0000256" key="10">
    <source>
        <dbReference type="ARBA" id="ARBA00023242"/>
    </source>
</evidence>
<comment type="similarity">
    <text evidence="2">Belongs to the krueppel C2H2-type zinc-finger protein family.</text>
</comment>
<organism evidence="11 12">
    <name type="scientific">Danaus plexippus plexippus</name>
    <dbReference type="NCBI Taxonomy" id="278856"/>
    <lineage>
        <taxon>Eukaryota</taxon>
        <taxon>Metazoa</taxon>
        <taxon>Ecdysozoa</taxon>
        <taxon>Arthropoda</taxon>
        <taxon>Hexapoda</taxon>
        <taxon>Insecta</taxon>
        <taxon>Pterygota</taxon>
        <taxon>Neoptera</taxon>
        <taxon>Endopterygota</taxon>
        <taxon>Lepidoptera</taxon>
        <taxon>Glossata</taxon>
        <taxon>Ditrysia</taxon>
        <taxon>Papilionoidea</taxon>
        <taxon>Nymphalidae</taxon>
        <taxon>Danainae</taxon>
        <taxon>Danaini</taxon>
        <taxon>Danaina</taxon>
        <taxon>Danaus</taxon>
        <taxon>Danaus</taxon>
    </lineage>
</organism>
<accession>A0A212F100</accession>
<dbReference type="FunFam" id="3.30.160.60:FF:000264">
    <property type="entry name" value="Zinc finger protein 236"/>
    <property type="match status" value="1"/>
</dbReference>
<dbReference type="PROSITE" id="PS00028">
    <property type="entry name" value="ZINC_FINGER_C2H2_1"/>
    <property type="match status" value="5"/>
</dbReference>
<keyword evidence="3" id="KW-0479">Metal-binding</keyword>